<accession>A0ABN6B0N7</accession>
<dbReference type="EMBL" id="AP022606">
    <property type="protein sequence ID" value="BBZ10318.1"/>
    <property type="molecule type" value="Genomic_DNA"/>
</dbReference>
<evidence type="ECO:0000313" key="1">
    <source>
        <dbReference type="EMBL" id="BBZ10318.1"/>
    </source>
</evidence>
<name>A0ABN6B0N7_9MYCO</name>
<sequence>MLGGTPTRWVPLNGLRTTQMGVVRVVLGVDVVVGVLVTVTMLALVAGGGTVVVVLVVTVVGAEVDEVVVAAAAEITPQASRVSEVRGGERASCCDEFRRAVGAHLQCGQVSAGGIAAVTRRLVHASGGVEVLDGLASAHLVRCRGKRGDH</sequence>
<proteinExistence type="predicted"/>
<dbReference type="Proteomes" id="UP000467379">
    <property type="component" value="Chromosome"/>
</dbReference>
<evidence type="ECO:0000313" key="2">
    <source>
        <dbReference type="Proteomes" id="UP000467379"/>
    </source>
</evidence>
<organism evidence="1 2">
    <name type="scientific">Mycobacterium branderi</name>
    <dbReference type="NCBI Taxonomy" id="43348"/>
    <lineage>
        <taxon>Bacteria</taxon>
        <taxon>Bacillati</taxon>
        <taxon>Actinomycetota</taxon>
        <taxon>Actinomycetes</taxon>
        <taxon>Mycobacteriales</taxon>
        <taxon>Mycobacteriaceae</taxon>
        <taxon>Mycobacterium</taxon>
    </lineage>
</organism>
<protein>
    <submittedName>
        <fullName evidence="1">Uncharacterized protein</fullName>
    </submittedName>
</protein>
<gene>
    <name evidence="1" type="ORF">MBRA_05130</name>
</gene>
<reference evidence="1 2" key="1">
    <citation type="journal article" date="2019" name="Emerg. Microbes Infect.">
        <title>Comprehensive subspecies identification of 175 nontuberculous mycobacteria species based on 7547 genomic profiles.</title>
        <authorList>
            <person name="Matsumoto Y."/>
            <person name="Kinjo T."/>
            <person name="Motooka D."/>
            <person name="Nabeya D."/>
            <person name="Jung N."/>
            <person name="Uechi K."/>
            <person name="Horii T."/>
            <person name="Iida T."/>
            <person name="Fujita J."/>
            <person name="Nakamura S."/>
        </authorList>
    </citation>
    <scope>NUCLEOTIDE SEQUENCE [LARGE SCALE GENOMIC DNA]</scope>
    <source>
        <strain evidence="1 2">JCM 12687</strain>
    </source>
</reference>
<keyword evidence="2" id="KW-1185">Reference proteome</keyword>